<keyword evidence="2" id="KW-0902">Two-component regulatory system</keyword>
<dbReference type="GO" id="GO:0000156">
    <property type="term" value="F:phosphorelay response regulator activity"/>
    <property type="evidence" value="ECO:0007669"/>
    <property type="project" value="TreeGrafter"/>
</dbReference>
<feature type="DNA-binding region" description="OmpR/PhoB-type" evidence="7">
    <location>
        <begin position="142"/>
        <end position="240"/>
    </location>
</feature>
<dbReference type="GO" id="GO:0000976">
    <property type="term" value="F:transcription cis-regulatory region binding"/>
    <property type="evidence" value="ECO:0007669"/>
    <property type="project" value="TreeGrafter"/>
</dbReference>
<feature type="domain" description="Response regulatory" evidence="8">
    <location>
        <begin position="18"/>
        <end position="131"/>
    </location>
</feature>
<dbReference type="PROSITE" id="PS50110">
    <property type="entry name" value="RESPONSE_REGULATORY"/>
    <property type="match status" value="1"/>
</dbReference>
<evidence type="ECO:0000256" key="7">
    <source>
        <dbReference type="PROSITE-ProRule" id="PRU01091"/>
    </source>
</evidence>
<dbReference type="InterPro" id="IPR001789">
    <property type="entry name" value="Sig_transdc_resp-reg_receiver"/>
</dbReference>
<evidence type="ECO:0000256" key="4">
    <source>
        <dbReference type="ARBA" id="ARBA00023125"/>
    </source>
</evidence>
<dbReference type="InterPro" id="IPR011006">
    <property type="entry name" value="CheY-like_superfamily"/>
</dbReference>
<keyword evidence="4 7" id="KW-0238">DNA-binding</keyword>
<proteinExistence type="predicted"/>
<dbReference type="SUPFAM" id="SSF46894">
    <property type="entry name" value="C-terminal effector domain of the bipartite response regulators"/>
    <property type="match status" value="1"/>
</dbReference>
<evidence type="ECO:0000259" key="9">
    <source>
        <dbReference type="PROSITE" id="PS51755"/>
    </source>
</evidence>
<keyword evidence="11" id="KW-1185">Reference proteome</keyword>
<dbReference type="CDD" id="cd00383">
    <property type="entry name" value="trans_reg_C"/>
    <property type="match status" value="1"/>
</dbReference>
<dbReference type="GO" id="GO:0005829">
    <property type="term" value="C:cytosol"/>
    <property type="evidence" value="ECO:0007669"/>
    <property type="project" value="TreeGrafter"/>
</dbReference>
<dbReference type="PROSITE" id="PS51755">
    <property type="entry name" value="OMPR_PHOB"/>
    <property type="match status" value="1"/>
</dbReference>
<dbReference type="RefSeq" id="WP_128199406.1">
    <property type="nucleotide sequence ID" value="NZ_SACT01000005.1"/>
</dbReference>
<dbReference type="SUPFAM" id="SSF52172">
    <property type="entry name" value="CheY-like"/>
    <property type="match status" value="1"/>
</dbReference>
<dbReference type="PANTHER" id="PTHR48111">
    <property type="entry name" value="REGULATOR OF RPOS"/>
    <property type="match status" value="1"/>
</dbReference>
<dbReference type="AlphaFoldDB" id="A0A3S2UP42"/>
<dbReference type="InterPro" id="IPR039420">
    <property type="entry name" value="WalR-like"/>
</dbReference>
<dbReference type="Proteomes" id="UP000288178">
    <property type="component" value="Unassembled WGS sequence"/>
</dbReference>
<evidence type="ECO:0000256" key="6">
    <source>
        <dbReference type="PROSITE-ProRule" id="PRU00169"/>
    </source>
</evidence>
<comment type="caution">
    <text evidence="6">Lacks conserved residue(s) required for the propagation of feature annotation.</text>
</comment>
<evidence type="ECO:0000256" key="1">
    <source>
        <dbReference type="ARBA" id="ARBA00022553"/>
    </source>
</evidence>
<accession>A0A3S2UP42</accession>
<dbReference type="GO" id="GO:0032993">
    <property type="term" value="C:protein-DNA complex"/>
    <property type="evidence" value="ECO:0007669"/>
    <property type="project" value="TreeGrafter"/>
</dbReference>
<dbReference type="Gene3D" id="3.40.50.2300">
    <property type="match status" value="1"/>
</dbReference>
<name>A0A3S2UP42_9BURK</name>
<evidence type="ECO:0000256" key="5">
    <source>
        <dbReference type="ARBA" id="ARBA00023163"/>
    </source>
</evidence>
<dbReference type="PANTHER" id="PTHR48111:SF1">
    <property type="entry name" value="TWO-COMPONENT RESPONSE REGULATOR ORR33"/>
    <property type="match status" value="1"/>
</dbReference>
<sequence length="278" mass="29985">MTLPRSPVDGIVDDEAQRILIVDADTRSASGLARRLEARGFQVDIEGDVHRAEQRLAGRGAALVLLNLTPIGRDGVRALERLKRRFTVPVLAMTGTCALDERLAALRAGADDCVAGSVACEELVARMRVVLRRGLAAGTVTGDRVVLDDLVVDTTRRTASRGGVRLHLSALEFKLLAALMRNPGYVLSRADLVDAVWGDVDDVDPRVVEVAICRLRAKVDRPYTRKLVRTLRGAGYLLDATHGNSVGDRVSCERAGPVRSIAAGLRRSSTIQHEGGEV</sequence>
<reference evidence="10 11" key="1">
    <citation type="submission" date="2019-01" db="EMBL/GenBank/DDBJ databases">
        <authorList>
            <person name="Chen W.-M."/>
        </authorList>
    </citation>
    <scope>NUCLEOTIDE SEQUENCE [LARGE SCALE GENOMIC DNA]</scope>
    <source>
        <strain evidence="10 11">ICH-3</strain>
    </source>
</reference>
<organism evidence="10 11">
    <name type="scientific">Rubrivivax albus</name>
    <dbReference type="NCBI Taxonomy" id="2499835"/>
    <lineage>
        <taxon>Bacteria</taxon>
        <taxon>Pseudomonadati</taxon>
        <taxon>Pseudomonadota</taxon>
        <taxon>Betaproteobacteria</taxon>
        <taxon>Burkholderiales</taxon>
        <taxon>Sphaerotilaceae</taxon>
        <taxon>Rubrivivax</taxon>
    </lineage>
</organism>
<dbReference type="EMBL" id="SACT01000005">
    <property type="protein sequence ID" value="RVT50590.1"/>
    <property type="molecule type" value="Genomic_DNA"/>
</dbReference>
<evidence type="ECO:0000259" key="8">
    <source>
        <dbReference type="PROSITE" id="PS50110"/>
    </source>
</evidence>
<keyword evidence="1" id="KW-0597">Phosphoprotein</keyword>
<dbReference type="Pfam" id="PF00072">
    <property type="entry name" value="Response_reg"/>
    <property type="match status" value="1"/>
</dbReference>
<comment type="caution">
    <text evidence="10">The sequence shown here is derived from an EMBL/GenBank/DDBJ whole genome shotgun (WGS) entry which is preliminary data.</text>
</comment>
<keyword evidence="5" id="KW-0804">Transcription</keyword>
<evidence type="ECO:0000256" key="3">
    <source>
        <dbReference type="ARBA" id="ARBA00023015"/>
    </source>
</evidence>
<dbReference type="SMART" id="SM00862">
    <property type="entry name" value="Trans_reg_C"/>
    <property type="match status" value="1"/>
</dbReference>
<dbReference type="GO" id="GO:0006355">
    <property type="term" value="P:regulation of DNA-templated transcription"/>
    <property type="evidence" value="ECO:0007669"/>
    <property type="project" value="InterPro"/>
</dbReference>
<dbReference type="Gene3D" id="1.10.10.10">
    <property type="entry name" value="Winged helix-like DNA-binding domain superfamily/Winged helix DNA-binding domain"/>
    <property type="match status" value="1"/>
</dbReference>
<keyword evidence="3" id="KW-0805">Transcription regulation</keyword>
<evidence type="ECO:0000313" key="10">
    <source>
        <dbReference type="EMBL" id="RVT50590.1"/>
    </source>
</evidence>
<dbReference type="InterPro" id="IPR001867">
    <property type="entry name" value="OmpR/PhoB-type_DNA-bd"/>
</dbReference>
<protein>
    <submittedName>
        <fullName evidence="10">Response regulator transcription factor</fullName>
    </submittedName>
</protein>
<dbReference type="SMART" id="SM00448">
    <property type="entry name" value="REC"/>
    <property type="match status" value="1"/>
</dbReference>
<dbReference type="InterPro" id="IPR036388">
    <property type="entry name" value="WH-like_DNA-bd_sf"/>
</dbReference>
<gene>
    <name evidence="10" type="ORF">ENE75_16480</name>
</gene>
<feature type="domain" description="OmpR/PhoB-type" evidence="9">
    <location>
        <begin position="142"/>
        <end position="240"/>
    </location>
</feature>
<evidence type="ECO:0000313" key="11">
    <source>
        <dbReference type="Proteomes" id="UP000288178"/>
    </source>
</evidence>
<dbReference type="OrthoDB" id="9802426at2"/>
<dbReference type="Pfam" id="PF00486">
    <property type="entry name" value="Trans_reg_C"/>
    <property type="match status" value="1"/>
</dbReference>
<dbReference type="InterPro" id="IPR016032">
    <property type="entry name" value="Sig_transdc_resp-reg_C-effctor"/>
</dbReference>
<evidence type="ECO:0000256" key="2">
    <source>
        <dbReference type="ARBA" id="ARBA00023012"/>
    </source>
</evidence>